<comment type="caution">
    <text evidence="1">The sequence shown here is derived from an EMBL/GenBank/DDBJ whole genome shotgun (WGS) entry which is preliminary data.</text>
</comment>
<protein>
    <submittedName>
        <fullName evidence="1">Uncharacterized protein</fullName>
    </submittedName>
</protein>
<gene>
    <name evidence="1" type="ORF">SDC9_116237</name>
</gene>
<sequence length="151" mass="16768">MKVETGQPLAVGFQAHPQTASSPGSAVSDAEVLRRASGGPACLCLRRRPANRYGVRQCNMRVDIRTDCQIGYCRALRRRPLRARLYRSVCHAVVAGRRANTCRCRAEGQSFRLALHRQTPPQTPPQAARHSPHAQKTVAFCRPQRCVQSIP</sequence>
<reference evidence="1" key="1">
    <citation type="submission" date="2019-08" db="EMBL/GenBank/DDBJ databases">
        <authorList>
            <person name="Kucharzyk K."/>
            <person name="Murdoch R.W."/>
            <person name="Higgins S."/>
            <person name="Loffler F."/>
        </authorList>
    </citation>
    <scope>NUCLEOTIDE SEQUENCE</scope>
</reference>
<organism evidence="1">
    <name type="scientific">bioreactor metagenome</name>
    <dbReference type="NCBI Taxonomy" id="1076179"/>
    <lineage>
        <taxon>unclassified sequences</taxon>
        <taxon>metagenomes</taxon>
        <taxon>ecological metagenomes</taxon>
    </lineage>
</organism>
<accession>A0A645C1R8</accession>
<dbReference type="EMBL" id="VSSQ01022773">
    <property type="protein sequence ID" value="MPM69293.1"/>
    <property type="molecule type" value="Genomic_DNA"/>
</dbReference>
<evidence type="ECO:0000313" key="1">
    <source>
        <dbReference type="EMBL" id="MPM69293.1"/>
    </source>
</evidence>
<name>A0A645C1R8_9ZZZZ</name>
<proteinExistence type="predicted"/>
<dbReference type="AlphaFoldDB" id="A0A645C1R8"/>